<evidence type="ECO:0000313" key="2">
    <source>
        <dbReference type="EMBL" id="CAD6911319.1"/>
    </source>
</evidence>
<dbReference type="Gene3D" id="1.25.10.10">
    <property type="entry name" value="Leucine-rich Repeat Variant"/>
    <property type="match status" value="1"/>
</dbReference>
<keyword evidence="3" id="KW-1185">Reference proteome</keyword>
<dbReference type="GO" id="GO:0097361">
    <property type="term" value="C:cytosolic [4Fe-4S] assembly targeting complex"/>
    <property type="evidence" value="ECO:0007669"/>
    <property type="project" value="UniProtKB-UniRule"/>
</dbReference>
<keyword evidence="1" id="KW-0539">Nucleus</keyword>
<dbReference type="InterPro" id="IPR011989">
    <property type="entry name" value="ARM-like"/>
</dbReference>
<sequence>MLDPGAENTPTVRIAALKCLATLARTVPHISIHSHANRVLRALATRSRGIDDPKRQVRVEAVDAREAFFVLSAQKG</sequence>
<keyword evidence="1" id="KW-0227">DNA damage</keyword>
<keyword evidence="1" id="KW-0234">DNA repair</keyword>
<name>A0A9N8Q8K9_9BASI</name>
<reference evidence="2 3" key="1">
    <citation type="submission" date="2020-10" db="EMBL/GenBank/DDBJ databases">
        <authorList>
            <person name="Sedaghatjoo S."/>
        </authorList>
    </citation>
    <scope>NUCLEOTIDE SEQUENCE [LARGE SCALE GENOMIC DNA]</scope>
    <source>
        <strain evidence="2 3">LLFL</strain>
    </source>
</reference>
<dbReference type="AlphaFoldDB" id="A0A9N8Q8K9"/>
<dbReference type="GO" id="GO:0051604">
    <property type="term" value="P:protein maturation"/>
    <property type="evidence" value="ECO:0007669"/>
    <property type="project" value="UniProtKB-UniRule"/>
</dbReference>
<dbReference type="Proteomes" id="UP000836404">
    <property type="component" value="Unassembled WGS sequence"/>
</dbReference>
<comment type="function">
    <text evidence="1">Key component of the cytosolic iron-sulfur protein assembly (CIA) complex, a multiprotein complex that mediates the incorporation of iron-sulfur cluster into apoproteins specifically involved in DNA metabolism and genomic integrity. In the CIA complex, MMS19 acts as an adapter between early-acting CIA components and a subset of cellular target iron-sulfur proteins.</text>
</comment>
<accession>A0A9N8Q8K9</accession>
<dbReference type="PANTHER" id="PTHR12891">
    <property type="entry name" value="DNA REPAIR/TRANSCRIPTION PROTEIN MET18/MMS19"/>
    <property type="match status" value="1"/>
</dbReference>
<dbReference type="GO" id="GO:0005634">
    <property type="term" value="C:nucleus"/>
    <property type="evidence" value="ECO:0007669"/>
    <property type="project" value="UniProtKB-SubCell"/>
</dbReference>
<dbReference type="PANTHER" id="PTHR12891:SF0">
    <property type="entry name" value="MMS19 NUCLEOTIDE EXCISION REPAIR PROTEIN HOMOLOG"/>
    <property type="match status" value="1"/>
</dbReference>
<dbReference type="EMBL" id="CAJHJF010001098">
    <property type="protein sequence ID" value="CAD6911319.1"/>
    <property type="molecule type" value="Genomic_DNA"/>
</dbReference>
<comment type="subcellular location">
    <subcellularLocation>
        <location evidence="1">Nucleus</location>
    </subcellularLocation>
</comment>
<organism evidence="2 3">
    <name type="scientific">Tilletia laevis</name>
    <dbReference type="NCBI Taxonomy" id="157183"/>
    <lineage>
        <taxon>Eukaryota</taxon>
        <taxon>Fungi</taxon>
        <taxon>Dikarya</taxon>
        <taxon>Basidiomycota</taxon>
        <taxon>Ustilaginomycotina</taxon>
        <taxon>Exobasidiomycetes</taxon>
        <taxon>Tilletiales</taxon>
        <taxon>Tilletiaceae</taxon>
        <taxon>Tilletia</taxon>
    </lineage>
</organism>
<dbReference type="InterPro" id="IPR039920">
    <property type="entry name" value="MMS19"/>
</dbReference>
<comment type="similarity">
    <text evidence="1">Belongs to the MET18/MMS19 family.</text>
</comment>
<proteinExistence type="inferred from homology"/>
<protein>
    <recommendedName>
        <fullName evidence="1">MMS19 nucleotide excision repair protein</fullName>
    </recommendedName>
</protein>
<evidence type="ECO:0000256" key="1">
    <source>
        <dbReference type="RuleBase" id="RU367072"/>
    </source>
</evidence>
<gene>
    <name evidence="2" type="ORF">JKILLFL_G154</name>
</gene>
<comment type="caution">
    <text evidence="2">The sequence shown here is derived from an EMBL/GenBank/DDBJ whole genome shotgun (WGS) entry which is preliminary data.</text>
</comment>
<dbReference type="GO" id="GO:0006281">
    <property type="term" value="P:DNA repair"/>
    <property type="evidence" value="ECO:0007669"/>
    <property type="project" value="UniProtKB-UniRule"/>
</dbReference>
<dbReference type="GO" id="GO:0016226">
    <property type="term" value="P:iron-sulfur cluster assembly"/>
    <property type="evidence" value="ECO:0007669"/>
    <property type="project" value="UniProtKB-UniRule"/>
</dbReference>
<evidence type="ECO:0000313" key="3">
    <source>
        <dbReference type="Proteomes" id="UP000836404"/>
    </source>
</evidence>